<dbReference type="InterPro" id="IPR036563">
    <property type="entry name" value="MoaE_sf"/>
</dbReference>
<evidence type="ECO:0000256" key="10">
    <source>
        <dbReference type="ARBA" id="ARBA00032474"/>
    </source>
</evidence>
<dbReference type="CDD" id="cd00756">
    <property type="entry name" value="MoaE"/>
    <property type="match status" value="1"/>
</dbReference>
<comment type="subunit">
    <text evidence="6">Heterotetramer of 2 MoaD subunits and 2 MoaE subunits. Also stable as homodimer. The enzyme changes between these two forms during catalysis.</text>
</comment>
<dbReference type="Proteomes" id="UP000011058">
    <property type="component" value="Chromosome"/>
</dbReference>
<organism evidence="12 13">
    <name type="scientific">Fibrella aestuarina BUZ 2</name>
    <dbReference type="NCBI Taxonomy" id="1166018"/>
    <lineage>
        <taxon>Bacteria</taxon>
        <taxon>Pseudomonadati</taxon>
        <taxon>Bacteroidota</taxon>
        <taxon>Cytophagia</taxon>
        <taxon>Cytophagales</taxon>
        <taxon>Spirosomataceae</taxon>
        <taxon>Fibrella</taxon>
    </lineage>
</organism>
<dbReference type="AlphaFoldDB" id="I0KGW0"/>
<dbReference type="GO" id="GO:0030366">
    <property type="term" value="F:molybdopterin synthase activity"/>
    <property type="evidence" value="ECO:0007669"/>
    <property type="project" value="UniProtKB-EC"/>
</dbReference>
<evidence type="ECO:0000256" key="7">
    <source>
        <dbReference type="ARBA" id="ARBA00029745"/>
    </source>
</evidence>
<dbReference type="PATRIC" id="fig|1166018.3.peg.2340"/>
<dbReference type="OrthoDB" id="9803224at2"/>
<dbReference type="EMBL" id="HE796683">
    <property type="protein sequence ID" value="CCH03363.1"/>
    <property type="molecule type" value="Genomic_DNA"/>
</dbReference>
<evidence type="ECO:0000256" key="1">
    <source>
        <dbReference type="ARBA" id="ARBA00005046"/>
    </source>
</evidence>
<keyword evidence="5" id="KW-0501">Molybdenum cofactor biosynthesis</keyword>
<name>I0KGW0_9BACT</name>
<evidence type="ECO:0000256" key="6">
    <source>
        <dbReference type="ARBA" id="ARBA00026066"/>
    </source>
</evidence>
<reference evidence="12 13" key="1">
    <citation type="journal article" date="2012" name="J. Bacteriol.">
        <title>Genome Sequence of Fibrella aestuarina BUZ 2T, a Filamentous Marine Bacterium.</title>
        <authorList>
            <person name="Filippini M."/>
            <person name="Qi W."/>
            <person name="Blom J."/>
            <person name="Goesmann A."/>
            <person name="Smits T.H."/>
            <person name="Bagheri H.C."/>
        </authorList>
    </citation>
    <scope>NUCLEOTIDE SEQUENCE [LARGE SCALE GENOMIC DNA]</scope>
    <source>
        <strain evidence="13">BUZ 2T</strain>
    </source>
</reference>
<evidence type="ECO:0000256" key="5">
    <source>
        <dbReference type="ARBA" id="ARBA00023150"/>
    </source>
</evidence>
<dbReference type="EC" id="2.8.1.12" evidence="3"/>
<sequence length="136" mass="15609">MIALTADPIDFSSAYHYLQTDEAGAIDFFFGVVRNNTQKRDVQQLDYEAYGPMAVREMQKIADEACRRWNVLRYVIIHRTGVLRIGEMAVLIGVATPHRDAAFEATRYIIDTIKQTVPIWKKERFTDGEVWVNATP</sequence>
<dbReference type="GO" id="GO:0006777">
    <property type="term" value="P:Mo-molybdopterin cofactor biosynthetic process"/>
    <property type="evidence" value="ECO:0007669"/>
    <property type="project" value="UniProtKB-KW"/>
</dbReference>
<dbReference type="RefSeq" id="WP_015334460.1">
    <property type="nucleotide sequence ID" value="NC_020054.1"/>
</dbReference>
<gene>
    <name evidence="12" type="primary">moaE</name>
    <name evidence="12" type="ORF">FAES_5364</name>
</gene>
<comment type="similarity">
    <text evidence="2">Belongs to the MoaE family.</text>
</comment>
<evidence type="ECO:0000256" key="2">
    <source>
        <dbReference type="ARBA" id="ARBA00005426"/>
    </source>
</evidence>
<dbReference type="InterPro" id="IPR003448">
    <property type="entry name" value="Mopterin_biosynth_MoaE"/>
</dbReference>
<comment type="catalytic activity">
    <reaction evidence="11">
        <text>2 [molybdopterin-synthase sulfur-carrier protein]-C-terminal-Gly-aminoethanethioate + cyclic pyranopterin phosphate + H2O = molybdopterin + 2 [molybdopterin-synthase sulfur-carrier protein]-C-terminal Gly-Gly + 2 H(+)</text>
        <dbReference type="Rhea" id="RHEA:26333"/>
        <dbReference type="Rhea" id="RHEA-COMP:12202"/>
        <dbReference type="Rhea" id="RHEA-COMP:19907"/>
        <dbReference type="ChEBI" id="CHEBI:15377"/>
        <dbReference type="ChEBI" id="CHEBI:15378"/>
        <dbReference type="ChEBI" id="CHEBI:58698"/>
        <dbReference type="ChEBI" id="CHEBI:59648"/>
        <dbReference type="ChEBI" id="CHEBI:90778"/>
        <dbReference type="ChEBI" id="CHEBI:232372"/>
        <dbReference type="EC" id="2.8.1.12"/>
    </reaction>
</comment>
<evidence type="ECO:0000313" key="12">
    <source>
        <dbReference type="EMBL" id="CCH03363.1"/>
    </source>
</evidence>
<evidence type="ECO:0000256" key="11">
    <source>
        <dbReference type="ARBA" id="ARBA00049878"/>
    </source>
</evidence>
<dbReference type="SUPFAM" id="SSF54690">
    <property type="entry name" value="Molybdopterin synthase subunit MoaE"/>
    <property type="match status" value="1"/>
</dbReference>
<evidence type="ECO:0000256" key="3">
    <source>
        <dbReference type="ARBA" id="ARBA00011950"/>
    </source>
</evidence>
<dbReference type="KEGG" id="fae:FAES_5364"/>
<comment type="pathway">
    <text evidence="1">Cofactor biosynthesis; molybdopterin biosynthesis.</text>
</comment>
<proteinExistence type="inferred from homology"/>
<dbReference type="eggNOG" id="COG0314">
    <property type="taxonomic scope" value="Bacteria"/>
</dbReference>
<accession>I0KGW0</accession>
<dbReference type="STRING" id="1166018.FAES_5364"/>
<protein>
    <recommendedName>
        <fullName evidence="4">Molybdopterin synthase catalytic subunit</fullName>
        <ecNumber evidence="3">2.8.1.12</ecNumber>
    </recommendedName>
    <alternativeName>
        <fullName evidence="9">MPT synthase subunit 2</fullName>
    </alternativeName>
    <alternativeName>
        <fullName evidence="7">Molybdenum cofactor biosynthesis protein E</fullName>
    </alternativeName>
    <alternativeName>
        <fullName evidence="8">Molybdopterin-converting factor large subunit</fullName>
    </alternativeName>
    <alternativeName>
        <fullName evidence="10">Molybdopterin-converting factor subunit 2</fullName>
    </alternativeName>
</protein>
<dbReference type="PANTHER" id="PTHR23404">
    <property type="entry name" value="MOLYBDOPTERIN SYNTHASE RELATED"/>
    <property type="match status" value="1"/>
</dbReference>
<evidence type="ECO:0000313" key="13">
    <source>
        <dbReference type="Proteomes" id="UP000011058"/>
    </source>
</evidence>
<evidence type="ECO:0000256" key="8">
    <source>
        <dbReference type="ARBA" id="ARBA00030407"/>
    </source>
</evidence>
<evidence type="ECO:0000256" key="9">
    <source>
        <dbReference type="ARBA" id="ARBA00030781"/>
    </source>
</evidence>
<evidence type="ECO:0000256" key="4">
    <source>
        <dbReference type="ARBA" id="ARBA00013858"/>
    </source>
</evidence>
<dbReference type="Gene3D" id="3.90.1170.40">
    <property type="entry name" value="Molybdopterin biosynthesis MoaE subunit"/>
    <property type="match status" value="1"/>
</dbReference>
<dbReference type="HOGENOM" id="CLU_089568_1_2_10"/>
<dbReference type="Pfam" id="PF02391">
    <property type="entry name" value="MoaE"/>
    <property type="match status" value="1"/>
</dbReference>
<keyword evidence="13" id="KW-1185">Reference proteome</keyword>